<comment type="caution">
    <text evidence="2">The sequence shown here is derived from an EMBL/GenBank/DDBJ whole genome shotgun (WGS) entry which is preliminary data.</text>
</comment>
<dbReference type="Proteomes" id="UP000823561">
    <property type="component" value="Chromosome 11"/>
</dbReference>
<name>A0AAV6GHY7_9TELE</name>
<organism evidence="2 3">
    <name type="scientific">Alosa alosa</name>
    <name type="common">allis shad</name>
    <dbReference type="NCBI Taxonomy" id="278164"/>
    <lineage>
        <taxon>Eukaryota</taxon>
        <taxon>Metazoa</taxon>
        <taxon>Chordata</taxon>
        <taxon>Craniata</taxon>
        <taxon>Vertebrata</taxon>
        <taxon>Euteleostomi</taxon>
        <taxon>Actinopterygii</taxon>
        <taxon>Neopterygii</taxon>
        <taxon>Teleostei</taxon>
        <taxon>Clupei</taxon>
        <taxon>Clupeiformes</taxon>
        <taxon>Clupeoidei</taxon>
        <taxon>Clupeidae</taxon>
        <taxon>Alosa</taxon>
    </lineage>
</organism>
<keyword evidence="3" id="KW-1185">Reference proteome</keyword>
<evidence type="ECO:0000313" key="3">
    <source>
        <dbReference type="Proteomes" id="UP000823561"/>
    </source>
</evidence>
<dbReference type="EMBL" id="JADWDJ010000011">
    <property type="protein sequence ID" value="KAG5274149.1"/>
    <property type="molecule type" value="Genomic_DNA"/>
</dbReference>
<protein>
    <submittedName>
        <fullName evidence="2">Uncharacterized protein</fullName>
    </submittedName>
</protein>
<accession>A0AAV6GHY7</accession>
<reference evidence="2" key="1">
    <citation type="submission" date="2020-10" db="EMBL/GenBank/DDBJ databases">
        <title>Chromosome-scale genome assembly of the Allis shad, Alosa alosa.</title>
        <authorList>
            <person name="Margot Z."/>
            <person name="Christophe K."/>
            <person name="Cabau C."/>
            <person name="Louis A."/>
            <person name="Berthelot C."/>
            <person name="Parey E."/>
            <person name="Roest Crollius H."/>
            <person name="Montfort J."/>
            <person name="Robinson-Rechavi M."/>
            <person name="Bucao C."/>
            <person name="Bouchez O."/>
            <person name="Gislard M."/>
            <person name="Lluch J."/>
            <person name="Milhes M."/>
            <person name="Lampietro C."/>
            <person name="Lopez Roques C."/>
            <person name="Donnadieu C."/>
            <person name="Braasch I."/>
            <person name="Desvignes T."/>
            <person name="Postlethwait J."/>
            <person name="Bobe J."/>
            <person name="Guiguen Y."/>
        </authorList>
    </citation>
    <scope>NUCLEOTIDE SEQUENCE</scope>
    <source>
        <strain evidence="2">M-15738</strain>
        <tissue evidence="2">Blood</tissue>
    </source>
</reference>
<proteinExistence type="predicted"/>
<evidence type="ECO:0000256" key="1">
    <source>
        <dbReference type="SAM" id="MobiDB-lite"/>
    </source>
</evidence>
<evidence type="ECO:0000313" key="2">
    <source>
        <dbReference type="EMBL" id="KAG5274149.1"/>
    </source>
</evidence>
<gene>
    <name evidence="2" type="ORF">AALO_G00159720</name>
</gene>
<feature type="region of interest" description="Disordered" evidence="1">
    <location>
        <begin position="62"/>
        <end position="108"/>
    </location>
</feature>
<sequence length="182" mass="20834">MTSTNSERFLKRILVLRQHHSKCESLYDKMATMGKQESLCRIGIQTEGPKEQQKYVNALQRRNTACSQRTKSEDPGSATKKRTSKMKSQSKCDEMNSDVPDAASKTSCRKRRPWSQEEICAVEKTLMKFITTGRTPGKADCVFVSTQHLKHLSLRDWMSVKFYVKKSLCVLPKNHTDPFIAI</sequence>
<dbReference type="AlphaFoldDB" id="A0AAV6GHY7"/>